<keyword evidence="5" id="KW-0862">Zinc</keyword>
<feature type="signal peptide" evidence="6">
    <location>
        <begin position="1"/>
        <end position="17"/>
    </location>
</feature>
<dbReference type="InterPro" id="IPR000477">
    <property type="entry name" value="RT_dom"/>
</dbReference>
<dbReference type="InterPro" id="IPR021109">
    <property type="entry name" value="Peptidase_aspartic_dom_sf"/>
</dbReference>
<keyword evidence="2" id="KW-0548">Nucleotidyltransferase</keyword>
<dbReference type="PROSITE" id="PS50158">
    <property type="entry name" value="ZF_CCHC"/>
    <property type="match status" value="1"/>
</dbReference>
<feature type="domain" description="CCHC-type" evidence="7">
    <location>
        <begin position="51"/>
        <end position="66"/>
    </location>
</feature>
<dbReference type="Gene3D" id="4.10.60.10">
    <property type="entry name" value="Zinc finger, CCHC-type"/>
    <property type="match status" value="1"/>
</dbReference>
<dbReference type="Pfam" id="PF00078">
    <property type="entry name" value="RVT_1"/>
    <property type="match status" value="1"/>
</dbReference>
<keyword evidence="5" id="KW-0479">Metal-binding</keyword>
<evidence type="ECO:0000256" key="6">
    <source>
        <dbReference type="SAM" id="SignalP"/>
    </source>
</evidence>
<dbReference type="GO" id="GO:0003676">
    <property type="term" value="F:nucleic acid binding"/>
    <property type="evidence" value="ECO:0007669"/>
    <property type="project" value="InterPro"/>
</dbReference>
<dbReference type="GO" id="GO:0008270">
    <property type="term" value="F:zinc ion binding"/>
    <property type="evidence" value="ECO:0007669"/>
    <property type="project" value="UniProtKB-KW"/>
</dbReference>
<dbReference type="SUPFAM" id="SSF56672">
    <property type="entry name" value="DNA/RNA polymerases"/>
    <property type="match status" value="1"/>
</dbReference>
<dbReference type="Proteomes" id="UP001066276">
    <property type="component" value="Chromosome 7"/>
</dbReference>
<keyword evidence="9" id="KW-1185">Reference proteome</keyword>
<gene>
    <name evidence="8" type="ORF">NDU88_005409</name>
</gene>
<dbReference type="GO" id="GO:0016779">
    <property type="term" value="F:nucleotidyltransferase activity"/>
    <property type="evidence" value="ECO:0007669"/>
    <property type="project" value="UniProtKB-KW"/>
</dbReference>
<keyword evidence="1" id="KW-0808">Transferase</keyword>
<dbReference type="PROSITE" id="PS00141">
    <property type="entry name" value="ASP_PROTEASE"/>
    <property type="match status" value="1"/>
</dbReference>
<dbReference type="GO" id="GO:0006508">
    <property type="term" value="P:proteolysis"/>
    <property type="evidence" value="ECO:0007669"/>
    <property type="project" value="InterPro"/>
</dbReference>
<keyword evidence="4" id="KW-0255">Endonuclease</keyword>
<dbReference type="InterPro" id="IPR050951">
    <property type="entry name" value="Retrovirus_Pol_polyprotein"/>
</dbReference>
<keyword evidence="5" id="KW-0863">Zinc-finger</keyword>
<dbReference type="SMART" id="SM00343">
    <property type="entry name" value="ZnF_C2HC"/>
    <property type="match status" value="2"/>
</dbReference>
<dbReference type="CDD" id="cd01647">
    <property type="entry name" value="RT_LTR"/>
    <property type="match status" value="1"/>
</dbReference>
<dbReference type="InterPro" id="IPR043502">
    <property type="entry name" value="DNA/RNA_pol_sf"/>
</dbReference>
<dbReference type="Pfam" id="PF00098">
    <property type="entry name" value="zf-CCHC"/>
    <property type="match status" value="1"/>
</dbReference>
<keyword evidence="6" id="KW-0732">Signal</keyword>
<evidence type="ECO:0000259" key="7">
    <source>
        <dbReference type="PROSITE" id="PS50158"/>
    </source>
</evidence>
<dbReference type="InterPro" id="IPR001969">
    <property type="entry name" value="Aspartic_peptidase_AS"/>
</dbReference>
<dbReference type="InterPro" id="IPR001878">
    <property type="entry name" value="Znf_CCHC"/>
</dbReference>
<evidence type="ECO:0000256" key="5">
    <source>
        <dbReference type="PROSITE-ProRule" id="PRU00047"/>
    </source>
</evidence>
<dbReference type="PANTHER" id="PTHR37984">
    <property type="entry name" value="PROTEIN CBG26694"/>
    <property type="match status" value="1"/>
</dbReference>
<dbReference type="AlphaFoldDB" id="A0AAV7PMK5"/>
<sequence length="396" mass="44220">MLRVVMLLPSLLCGMRGKTKNVKNYRLSCYRCGSLNHLTNSQKCPAVCKECKKCGNVGHFARVCKEINRSNNKGKVSYVNDGVEKGVVLSLKNNGDCNGSMRQPKCLVLIESQELEVMADSGSSWTIITTDYFKQKFKDVWRMSDLVYPDIIAEGFDGTAIDIKGYVDTEIVFKGRLDNIKLYVAEKGVNVLGWRGQAKLGIILNPRACEPVQMIEESNEMDAIVLKFPQVFTDVLGKLKNYSHKIKLKSVSRPVVQKLRNVPIGVHDELKTIVAGVVKDDVIEEIESSGWVSPIVLARKSDKSIRLCVDLRALNVNIIVNCHPLPNINEVLSMLDGAKIFSTLDLRSAYHQIELTEDSRHLTAFITPQGLFQFKRTPFSLASAASVFQGAMFILF</sequence>
<protein>
    <recommendedName>
        <fullName evidence="7">CCHC-type domain-containing protein</fullName>
    </recommendedName>
</protein>
<keyword evidence="3" id="KW-0540">Nuclease</keyword>
<accession>A0AAV7PMK5</accession>
<feature type="chain" id="PRO_5043753712" description="CCHC-type domain-containing protein" evidence="6">
    <location>
        <begin position="18"/>
        <end position="396"/>
    </location>
</feature>
<evidence type="ECO:0000256" key="1">
    <source>
        <dbReference type="ARBA" id="ARBA00022679"/>
    </source>
</evidence>
<evidence type="ECO:0000256" key="4">
    <source>
        <dbReference type="ARBA" id="ARBA00022759"/>
    </source>
</evidence>
<evidence type="ECO:0000313" key="9">
    <source>
        <dbReference type="Proteomes" id="UP001066276"/>
    </source>
</evidence>
<dbReference type="PANTHER" id="PTHR37984:SF5">
    <property type="entry name" value="PROTEIN NYNRIN-LIKE"/>
    <property type="match status" value="1"/>
</dbReference>
<dbReference type="GO" id="GO:0004190">
    <property type="term" value="F:aspartic-type endopeptidase activity"/>
    <property type="evidence" value="ECO:0007669"/>
    <property type="project" value="InterPro"/>
</dbReference>
<proteinExistence type="predicted"/>
<name>A0AAV7PMK5_PLEWA</name>
<dbReference type="SUPFAM" id="SSF50630">
    <property type="entry name" value="Acid proteases"/>
    <property type="match status" value="1"/>
</dbReference>
<reference evidence="8" key="1">
    <citation type="journal article" date="2022" name="bioRxiv">
        <title>Sequencing and chromosome-scale assembly of the giantPleurodeles waltlgenome.</title>
        <authorList>
            <person name="Brown T."/>
            <person name="Elewa A."/>
            <person name="Iarovenko S."/>
            <person name="Subramanian E."/>
            <person name="Araus A.J."/>
            <person name="Petzold A."/>
            <person name="Susuki M."/>
            <person name="Suzuki K.-i.T."/>
            <person name="Hayashi T."/>
            <person name="Toyoda A."/>
            <person name="Oliveira C."/>
            <person name="Osipova E."/>
            <person name="Leigh N.D."/>
            <person name="Simon A."/>
            <person name="Yun M.H."/>
        </authorList>
    </citation>
    <scope>NUCLEOTIDE SEQUENCE</scope>
    <source>
        <strain evidence="8">20211129_DDA</strain>
        <tissue evidence="8">Liver</tissue>
    </source>
</reference>
<evidence type="ECO:0000313" key="8">
    <source>
        <dbReference type="EMBL" id="KAJ1127003.1"/>
    </source>
</evidence>
<comment type="caution">
    <text evidence="8">The sequence shown here is derived from an EMBL/GenBank/DDBJ whole genome shotgun (WGS) entry which is preliminary data.</text>
</comment>
<dbReference type="Gene3D" id="3.10.10.10">
    <property type="entry name" value="HIV Type 1 Reverse Transcriptase, subunit A, domain 1"/>
    <property type="match status" value="1"/>
</dbReference>
<keyword evidence="4" id="KW-0378">Hydrolase</keyword>
<evidence type="ECO:0000256" key="2">
    <source>
        <dbReference type="ARBA" id="ARBA00022695"/>
    </source>
</evidence>
<dbReference type="GO" id="GO:0004519">
    <property type="term" value="F:endonuclease activity"/>
    <property type="evidence" value="ECO:0007669"/>
    <property type="project" value="UniProtKB-KW"/>
</dbReference>
<dbReference type="EMBL" id="JANPWB010000011">
    <property type="protein sequence ID" value="KAJ1127003.1"/>
    <property type="molecule type" value="Genomic_DNA"/>
</dbReference>
<evidence type="ECO:0000256" key="3">
    <source>
        <dbReference type="ARBA" id="ARBA00022722"/>
    </source>
</evidence>
<organism evidence="8 9">
    <name type="scientific">Pleurodeles waltl</name>
    <name type="common">Iberian ribbed newt</name>
    <dbReference type="NCBI Taxonomy" id="8319"/>
    <lineage>
        <taxon>Eukaryota</taxon>
        <taxon>Metazoa</taxon>
        <taxon>Chordata</taxon>
        <taxon>Craniata</taxon>
        <taxon>Vertebrata</taxon>
        <taxon>Euteleostomi</taxon>
        <taxon>Amphibia</taxon>
        <taxon>Batrachia</taxon>
        <taxon>Caudata</taxon>
        <taxon>Salamandroidea</taxon>
        <taxon>Salamandridae</taxon>
        <taxon>Pleurodelinae</taxon>
        <taxon>Pleurodeles</taxon>
    </lineage>
</organism>